<dbReference type="KEGG" id="aex:Astex_1855"/>
<dbReference type="EMBL" id="CP002395">
    <property type="protein sequence ID" value="ADU13519.1"/>
    <property type="molecule type" value="Genomic_DNA"/>
</dbReference>
<evidence type="ECO:0000313" key="1">
    <source>
        <dbReference type="EMBL" id="ADU13519.1"/>
    </source>
</evidence>
<name>E8RRZ4_ASTEC</name>
<accession>E8RRZ4</accession>
<dbReference type="AlphaFoldDB" id="E8RRZ4"/>
<proteinExistence type="predicted"/>
<dbReference type="Proteomes" id="UP000001492">
    <property type="component" value="Chromosome 1"/>
</dbReference>
<protein>
    <submittedName>
        <fullName evidence="1">Uncharacterized protein</fullName>
    </submittedName>
</protein>
<keyword evidence="2" id="KW-1185">Reference proteome</keyword>
<organism evidence="1 2">
    <name type="scientific">Asticcacaulis excentricus (strain ATCC 15261 / DSM 4724 / KCTC 12464 / NCIMB 9791 / VKM B-1370 / CB 48)</name>
    <dbReference type="NCBI Taxonomy" id="573065"/>
    <lineage>
        <taxon>Bacteria</taxon>
        <taxon>Pseudomonadati</taxon>
        <taxon>Pseudomonadota</taxon>
        <taxon>Alphaproteobacteria</taxon>
        <taxon>Caulobacterales</taxon>
        <taxon>Caulobacteraceae</taxon>
        <taxon>Asticcacaulis</taxon>
    </lineage>
</organism>
<sequence>MDAAFGGVADGERLAATIREKASQRALSVSIRV</sequence>
<reference evidence="2" key="1">
    <citation type="submission" date="2010-12" db="EMBL/GenBank/DDBJ databases">
        <title>Complete sequence of chromosome 1 of Asticcacaulis excentricus CB 48.</title>
        <authorList>
            <consortium name="US DOE Joint Genome Institute"/>
            <person name="Lucas S."/>
            <person name="Copeland A."/>
            <person name="Lapidus A."/>
            <person name="Cheng J.-F."/>
            <person name="Bruce D."/>
            <person name="Goodwin L."/>
            <person name="Pitluck S."/>
            <person name="Teshima H."/>
            <person name="Davenport K."/>
            <person name="Detter J.C."/>
            <person name="Han C."/>
            <person name="Tapia R."/>
            <person name="Land M."/>
            <person name="Hauser L."/>
            <person name="Jeffries C."/>
            <person name="Kyrpides N."/>
            <person name="Ivanova N."/>
            <person name="Ovchinnikova G."/>
            <person name="Brun Y.V."/>
            <person name="Woyke T."/>
        </authorList>
    </citation>
    <scope>NUCLEOTIDE SEQUENCE [LARGE SCALE GENOMIC DNA]</scope>
    <source>
        <strain evidence="2">ATCC 15261 / DSM 4724 / KCTC 12464 / NCIMB 9791 / VKM B-1370 / CB 48</strain>
    </source>
</reference>
<dbReference type="HOGENOM" id="CLU_3380266_0_0_5"/>
<evidence type="ECO:0000313" key="2">
    <source>
        <dbReference type="Proteomes" id="UP000001492"/>
    </source>
</evidence>
<gene>
    <name evidence="1" type="ordered locus">Astex_1855</name>
</gene>